<keyword evidence="3" id="KW-1185">Reference proteome</keyword>
<organism evidence="2 3">
    <name type="scientific">Rhodovulum visakhapatnamense</name>
    <dbReference type="NCBI Taxonomy" id="364297"/>
    <lineage>
        <taxon>Bacteria</taxon>
        <taxon>Pseudomonadati</taxon>
        <taxon>Pseudomonadota</taxon>
        <taxon>Alphaproteobacteria</taxon>
        <taxon>Rhodobacterales</taxon>
        <taxon>Paracoccaceae</taxon>
        <taxon>Rhodovulum</taxon>
    </lineage>
</organism>
<protein>
    <submittedName>
        <fullName evidence="2">Uncharacterized protein</fullName>
    </submittedName>
</protein>
<evidence type="ECO:0000313" key="2">
    <source>
        <dbReference type="EMBL" id="MBL3579622.1"/>
    </source>
</evidence>
<dbReference type="EMBL" id="JAESIL010000077">
    <property type="protein sequence ID" value="MBL3579622.1"/>
    <property type="molecule type" value="Genomic_DNA"/>
</dbReference>
<dbReference type="RefSeq" id="WP_143540587.1">
    <property type="nucleotide sequence ID" value="NZ_JAESIL010000077.1"/>
</dbReference>
<evidence type="ECO:0000256" key="1">
    <source>
        <dbReference type="SAM" id="MobiDB-lite"/>
    </source>
</evidence>
<reference evidence="3" key="1">
    <citation type="submission" date="2021-01" db="EMBL/GenBank/DDBJ databases">
        <title>Draft genomes of Rhodovulum sulfidophilum.</title>
        <authorList>
            <person name="Guzman M.S."/>
        </authorList>
    </citation>
    <scope>NUCLEOTIDE SEQUENCE [LARGE SCALE GENOMIC DNA]</scope>
    <source>
        <strain evidence="3">AB19</strain>
    </source>
</reference>
<accession>A0ABS1RIY2</accession>
<dbReference type="Proteomes" id="UP000635853">
    <property type="component" value="Unassembled WGS sequence"/>
</dbReference>
<feature type="region of interest" description="Disordered" evidence="1">
    <location>
        <begin position="31"/>
        <end position="79"/>
    </location>
</feature>
<evidence type="ECO:0000313" key="3">
    <source>
        <dbReference type="Proteomes" id="UP000635853"/>
    </source>
</evidence>
<sequence length="133" mass="14251">MTAKASIPAAQSFRSTARTAPIVLGAFAPATGPRKGIVLDNGRDGTGKAMPDRSERTGSRSPGRYGSAEPLSRPGHGHSLRDVAASRLTMTCRRRVFPTCCSRAFGGIRKVDEIVEEVEETLKEHEDGKPAYP</sequence>
<proteinExistence type="predicted"/>
<name>A0ABS1RIY2_9RHOB</name>
<comment type="caution">
    <text evidence="2">The sequence shown here is derived from an EMBL/GenBank/DDBJ whole genome shotgun (WGS) entry which is preliminary data.</text>
</comment>
<gene>
    <name evidence="2" type="ORF">JMJ92_15880</name>
</gene>
<feature type="compositionally biased region" description="Basic and acidic residues" evidence="1">
    <location>
        <begin position="41"/>
        <end position="58"/>
    </location>
</feature>